<evidence type="ECO:0000259" key="2">
    <source>
        <dbReference type="Pfam" id="PF07905"/>
    </source>
</evidence>
<evidence type="ECO:0000259" key="3">
    <source>
        <dbReference type="Pfam" id="PF13556"/>
    </source>
</evidence>
<feature type="region of interest" description="Disordered" evidence="1">
    <location>
        <begin position="315"/>
        <end position="337"/>
    </location>
</feature>
<protein>
    <submittedName>
        <fullName evidence="4">PucR family transcriptional regulator</fullName>
    </submittedName>
</protein>
<dbReference type="InterPro" id="IPR012914">
    <property type="entry name" value="PucR_dom"/>
</dbReference>
<dbReference type="Proteomes" id="UP001501358">
    <property type="component" value="Unassembled WGS sequence"/>
</dbReference>
<evidence type="ECO:0000313" key="5">
    <source>
        <dbReference type="Proteomes" id="UP001501358"/>
    </source>
</evidence>
<dbReference type="PANTHER" id="PTHR33744:SF1">
    <property type="entry name" value="DNA-BINDING TRANSCRIPTIONAL ACTIVATOR ADER"/>
    <property type="match status" value="1"/>
</dbReference>
<comment type="caution">
    <text evidence="4">The sequence shown here is derived from an EMBL/GenBank/DDBJ whole genome shotgun (WGS) entry which is preliminary data.</text>
</comment>
<keyword evidence="5" id="KW-1185">Reference proteome</keyword>
<evidence type="ECO:0000256" key="1">
    <source>
        <dbReference type="SAM" id="MobiDB-lite"/>
    </source>
</evidence>
<accession>A0ABP5Z9D5</accession>
<feature type="domain" description="PucR C-terminal helix-turn-helix" evidence="3">
    <location>
        <begin position="479"/>
        <end position="537"/>
    </location>
</feature>
<dbReference type="InterPro" id="IPR042070">
    <property type="entry name" value="PucR_C-HTH_sf"/>
</dbReference>
<dbReference type="InterPro" id="IPR025736">
    <property type="entry name" value="PucR_C-HTH_dom"/>
</dbReference>
<dbReference type="Pfam" id="PF07905">
    <property type="entry name" value="PucR"/>
    <property type="match status" value="1"/>
</dbReference>
<dbReference type="RefSeq" id="WP_344383719.1">
    <property type="nucleotide sequence ID" value="NZ_BAAATA010000016.1"/>
</dbReference>
<dbReference type="EMBL" id="BAAATA010000016">
    <property type="protein sequence ID" value="GAA2492084.1"/>
    <property type="molecule type" value="Genomic_DNA"/>
</dbReference>
<dbReference type="PANTHER" id="PTHR33744">
    <property type="entry name" value="CARBOHYDRATE DIACID REGULATOR"/>
    <property type="match status" value="1"/>
</dbReference>
<dbReference type="Gene3D" id="1.10.10.2840">
    <property type="entry name" value="PucR C-terminal helix-turn-helix domain"/>
    <property type="match status" value="1"/>
</dbReference>
<evidence type="ECO:0000313" key="4">
    <source>
        <dbReference type="EMBL" id="GAA2492084.1"/>
    </source>
</evidence>
<feature type="compositionally biased region" description="Low complexity" evidence="1">
    <location>
        <begin position="315"/>
        <end position="325"/>
    </location>
</feature>
<gene>
    <name evidence="4" type="ORF">GCM10010406_30200</name>
</gene>
<organism evidence="4 5">
    <name type="scientific">Streptomyces thermolineatus</name>
    <dbReference type="NCBI Taxonomy" id="44033"/>
    <lineage>
        <taxon>Bacteria</taxon>
        <taxon>Bacillati</taxon>
        <taxon>Actinomycetota</taxon>
        <taxon>Actinomycetes</taxon>
        <taxon>Kitasatosporales</taxon>
        <taxon>Streptomycetaceae</taxon>
        <taxon>Streptomyces</taxon>
    </lineage>
</organism>
<name>A0ABP5Z9D5_9ACTN</name>
<dbReference type="InterPro" id="IPR051448">
    <property type="entry name" value="CdaR-like_regulators"/>
</dbReference>
<feature type="domain" description="Purine catabolism PurC-like" evidence="2">
    <location>
        <begin position="8"/>
        <end position="125"/>
    </location>
</feature>
<sequence>MPPTLASLVRNPALKLTVLAGQDGLDVPVRWVHTSELDDPAPFLEGGELLLTTGLKLPDDAPGQRAYVHRLADAGVVGLGFGIGLSHEEVPGPLADAAEERGLPLLRVPQPTPFIAISKAVSAALAAEQYRAVTMTSQAQQELTRAALGPDGSRALLGRLAQRLGGWAALYDAAGGVLAAEPEWAVRRAARIAGEAVRLRERPAPAAAAVQDAADRVELQSLGTGRRARGFLAVGTERRLSPSERYVVNAAVALLTLSLEHSRTLQGAEQRLGAALLQMLLAGEAERARTVAGTMFGTLLDGPVRILVARRPARARGAAGERNGPAPAPGPGEEDGPLDALVGAVETAALRTAEHALVLHHDDRLVLLMADGGAVQKACTARLGAADGQAEEGPGDGRAEAGLAAGLSGPVAPAAAAAAHRQAEGALAVALRRGRPLVEHGELGHGSVLPLLGDEAVRAFAEGLLRPLREHDATARGDLVASLQAWLSRHGQWDAAAAELGVHRHTLRYRMRRVEELLGRSLDDPDVRMELWLALKARRDDA</sequence>
<reference evidence="5" key="1">
    <citation type="journal article" date="2019" name="Int. J. Syst. Evol. Microbiol.">
        <title>The Global Catalogue of Microorganisms (GCM) 10K type strain sequencing project: providing services to taxonomists for standard genome sequencing and annotation.</title>
        <authorList>
            <consortium name="The Broad Institute Genomics Platform"/>
            <consortium name="The Broad Institute Genome Sequencing Center for Infectious Disease"/>
            <person name="Wu L."/>
            <person name="Ma J."/>
        </authorList>
    </citation>
    <scope>NUCLEOTIDE SEQUENCE [LARGE SCALE GENOMIC DNA]</scope>
    <source>
        <strain evidence="5">JCM 6307</strain>
    </source>
</reference>
<proteinExistence type="predicted"/>
<dbReference type="Pfam" id="PF13556">
    <property type="entry name" value="HTH_30"/>
    <property type="match status" value="1"/>
</dbReference>